<gene>
    <name evidence="2" type="ORF">M2272_002924</name>
</gene>
<keyword evidence="1" id="KW-0472">Membrane</keyword>
<feature type="transmembrane region" description="Helical" evidence="1">
    <location>
        <begin position="537"/>
        <end position="561"/>
    </location>
</feature>
<reference evidence="2 3" key="1">
    <citation type="submission" date="2023-04" db="EMBL/GenBank/DDBJ databases">
        <title>Forest soil microbial communities from Buena Vista Peninsula, Colon Province, Panama.</title>
        <authorList>
            <person name="Bouskill N."/>
        </authorList>
    </citation>
    <scope>NUCLEOTIDE SEQUENCE [LARGE SCALE GENOMIC DNA]</scope>
    <source>
        <strain evidence="2 3">AC80</strain>
    </source>
</reference>
<dbReference type="Proteomes" id="UP001160130">
    <property type="component" value="Unassembled WGS sequence"/>
</dbReference>
<comment type="caution">
    <text evidence="2">The sequence shown here is derived from an EMBL/GenBank/DDBJ whole genome shotgun (WGS) entry which is preliminary data.</text>
</comment>
<dbReference type="EMBL" id="JARXVE010000004">
    <property type="protein sequence ID" value="MDH6196281.1"/>
    <property type="molecule type" value="Genomic_DNA"/>
</dbReference>
<evidence type="ECO:0000256" key="1">
    <source>
        <dbReference type="SAM" id="Phobius"/>
    </source>
</evidence>
<proteinExistence type="predicted"/>
<sequence length="876" mass="92200">MTPSPGSNSLSVVLGAQGEAEEVLSVLTDYAAAGLVAPFVWVDAAEVDKGSVPATFVRDGRSEPVLLQRLLTGNRYHRLRIAVLVVADAPAAQRVPRSAERALERVVRSGAFGSSITLLRLLFTHGAVVPASYDPALVLEGWHNLLVAPEDSGGPDLGGSALERLTDPLDVAQYVAPVVAAVSGLWSGIDETVFDDLAILPGRTLRAVRAHYRQLDATGVEDQLRHQLFGSSGRLPLPHGGTIPVVHVSDAPLAAQTMARSLWTKHRNVLRGSRVTVGEEEAKPISARVAIKMFLSFLGTALRNAPSTWVSGMLTSMSSVLATTVQHAVFGRSGSAYSVVTSGELSSWQDIGRGADEMSTVLDSRYGPTQLVQADLTPLWLDYANGALTLADGGRRSAGMEPINVGAAIGVVPGSSGVVPSAADAFDAVPASLAALTGVARVAGGDVLAAAELEAVLQRAFGDPVAGVEARQAHTSLTAWESWTSKSYAGQVGSILADFLNRARAEVGDVVQSIKDASGRIGVDEQLRRRQQVITTIIRTAGWIVFAVLVVLLVIAGIGWVDWRFSLTVGAVVVVLYFLAAFTLYVLAQRHLFAEMNLRRSQIGELQAMHTNLRAALQDVSRLSQAYGQFLSWNRVLGELLRTPFGPVPASKPRRLLLADGLPRSVRIGVAAPTDHDAAATAHALQQRLFTVGWMTDPWTQLLESAGARLGGENPAALFAMPGVGSGSVLDAWSSAVAGEVRRPEGVNSLWLQAQAILDDPGSHLAGALTGGVFIQGSGQRLSPEQFNGGVLQARNGSGAPFDESLFTDTAVTAGRSAVAIDNATVARDGLGYRAVVIQVGDGLPTYDFSLFGASRTPAAEQVDEDVPPGSGAQVF</sequence>
<keyword evidence="1" id="KW-0812">Transmembrane</keyword>
<protein>
    <submittedName>
        <fullName evidence="2">ABC-type multidrug transport system fused ATPase/permease subunit</fullName>
    </submittedName>
</protein>
<evidence type="ECO:0000313" key="2">
    <source>
        <dbReference type="EMBL" id="MDH6196281.1"/>
    </source>
</evidence>
<keyword evidence="3" id="KW-1185">Reference proteome</keyword>
<evidence type="ECO:0000313" key="3">
    <source>
        <dbReference type="Proteomes" id="UP001160130"/>
    </source>
</evidence>
<feature type="transmembrane region" description="Helical" evidence="1">
    <location>
        <begin position="567"/>
        <end position="588"/>
    </location>
</feature>
<accession>A0ABT6L008</accession>
<name>A0ABT6L008_9MYCO</name>
<organism evidence="2 3">
    <name type="scientific">Mycolicibacterium frederiksbergense</name>
    <dbReference type="NCBI Taxonomy" id="117567"/>
    <lineage>
        <taxon>Bacteria</taxon>
        <taxon>Bacillati</taxon>
        <taxon>Actinomycetota</taxon>
        <taxon>Actinomycetes</taxon>
        <taxon>Mycobacteriales</taxon>
        <taxon>Mycobacteriaceae</taxon>
        <taxon>Mycolicibacterium</taxon>
    </lineage>
</organism>
<keyword evidence="1" id="KW-1133">Transmembrane helix</keyword>
<dbReference type="RefSeq" id="WP_280832909.1">
    <property type="nucleotide sequence ID" value="NZ_JARXVE010000004.1"/>
</dbReference>